<feature type="region of interest" description="Disordered" evidence="12">
    <location>
        <begin position="968"/>
        <end position="990"/>
    </location>
</feature>
<dbReference type="Proteomes" id="UP000777482">
    <property type="component" value="Unassembled WGS sequence"/>
</dbReference>
<reference evidence="15 16" key="1">
    <citation type="submission" date="2020-11" db="EMBL/GenBank/DDBJ databases">
        <title>Kefir isolates.</title>
        <authorList>
            <person name="Marcisauskas S."/>
            <person name="Kim Y."/>
            <person name="Blasche S."/>
        </authorList>
    </citation>
    <scope>NUCLEOTIDE SEQUENCE [LARGE SCALE GENOMIC DNA]</scope>
    <source>
        <strain evidence="15 16">KR</strain>
    </source>
</reference>
<evidence type="ECO:0000256" key="6">
    <source>
        <dbReference type="ARBA" id="ARBA00022801"/>
    </source>
</evidence>
<comment type="catalytic activity">
    <reaction evidence="11">
        <text>ATP + H2O = ADP + phosphate + H(+)</text>
        <dbReference type="Rhea" id="RHEA:13065"/>
        <dbReference type="ChEBI" id="CHEBI:15377"/>
        <dbReference type="ChEBI" id="CHEBI:15378"/>
        <dbReference type="ChEBI" id="CHEBI:30616"/>
        <dbReference type="ChEBI" id="CHEBI:43474"/>
        <dbReference type="ChEBI" id="CHEBI:456216"/>
        <dbReference type="EC" id="3.6.4.13"/>
    </reaction>
</comment>
<dbReference type="CDD" id="cd17917">
    <property type="entry name" value="DEXHc_RHA-like"/>
    <property type="match status" value="1"/>
</dbReference>
<evidence type="ECO:0000313" key="15">
    <source>
        <dbReference type="EMBL" id="KAG0665634.1"/>
    </source>
</evidence>
<evidence type="ECO:0000259" key="13">
    <source>
        <dbReference type="PROSITE" id="PS51192"/>
    </source>
</evidence>
<dbReference type="GO" id="GO:0003724">
    <property type="term" value="F:RNA helicase activity"/>
    <property type="evidence" value="ECO:0007669"/>
    <property type="project" value="UniProtKB-EC"/>
</dbReference>
<evidence type="ECO:0000256" key="5">
    <source>
        <dbReference type="ARBA" id="ARBA00022741"/>
    </source>
</evidence>
<evidence type="ECO:0000256" key="12">
    <source>
        <dbReference type="SAM" id="MobiDB-lite"/>
    </source>
</evidence>
<keyword evidence="5" id="KW-0547">Nucleotide-binding</keyword>
<keyword evidence="9" id="KW-0694">RNA-binding</keyword>
<dbReference type="Pfam" id="PF24899">
    <property type="entry name" value="UBA_DHX29"/>
    <property type="match status" value="1"/>
</dbReference>
<evidence type="ECO:0000256" key="3">
    <source>
        <dbReference type="ARBA" id="ARBA00022528"/>
    </source>
</evidence>
<protein>
    <recommendedName>
        <fullName evidence="2">RNA helicase</fullName>
        <ecNumber evidence="2">3.6.4.13</ecNumber>
    </recommendedName>
</protein>
<dbReference type="Pfam" id="PF00270">
    <property type="entry name" value="DEAD"/>
    <property type="match status" value="1"/>
</dbReference>
<name>A0A9P6W871_RHOMI</name>
<comment type="subcellular location">
    <subcellularLocation>
        <location evidence="1">Plastid</location>
        <location evidence="1">Chloroplast</location>
    </subcellularLocation>
</comment>
<dbReference type="InterPro" id="IPR001650">
    <property type="entry name" value="Helicase_C-like"/>
</dbReference>
<keyword evidence="7" id="KW-0347">Helicase</keyword>
<evidence type="ECO:0000256" key="7">
    <source>
        <dbReference type="ARBA" id="ARBA00022806"/>
    </source>
</evidence>
<feature type="region of interest" description="Disordered" evidence="12">
    <location>
        <begin position="1571"/>
        <end position="1598"/>
    </location>
</feature>
<keyword evidence="10" id="KW-0809">Transit peptide</keyword>
<feature type="compositionally biased region" description="Low complexity" evidence="12">
    <location>
        <begin position="246"/>
        <end position="301"/>
    </location>
</feature>
<feature type="compositionally biased region" description="Basic and acidic residues" evidence="12">
    <location>
        <begin position="386"/>
        <end position="402"/>
    </location>
</feature>
<feature type="domain" description="Helicase ATP-binding" evidence="13">
    <location>
        <begin position="751"/>
        <end position="922"/>
    </location>
</feature>
<evidence type="ECO:0000256" key="9">
    <source>
        <dbReference type="ARBA" id="ARBA00022884"/>
    </source>
</evidence>
<dbReference type="EMBL" id="PUHQ01000008">
    <property type="protein sequence ID" value="KAG0665634.1"/>
    <property type="molecule type" value="Genomic_DNA"/>
</dbReference>
<keyword evidence="16" id="KW-1185">Reference proteome</keyword>
<dbReference type="FunFam" id="1.20.120.1080:FF:000002">
    <property type="entry name" value="Putative ATP-dependent RNA helicase DHX36"/>
    <property type="match status" value="1"/>
</dbReference>
<feature type="region of interest" description="Disordered" evidence="12">
    <location>
        <begin position="687"/>
        <end position="715"/>
    </location>
</feature>
<keyword evidence="6" id="KW-0378">Hydrolase</keyword>
<dbReference type="InterPro" id="IPR007502">
    <property type="entry name" value="Helicase-assoc_dom"/>
</dbReference>
<dbReference type="Gene3D" id="3.40.50.300">
    <property type="entry name" value="P-loop containing nucleotide triphosphate hydrolases"/>
    <property type="match status" value="2"/>
</dbReference>
<dbReference type="InterPro" id="IPR014001">
    <property type="entry name" value="Helicase_ATP-bd"/>
</dbReference>
<evidence type="ECO:0000256" key="10">
    <source>
        <dbReference type="ARBA" id="ARBA00022946"/>
    </source>
</evidence>
<dbReference type="InterPro" id="IPR027417">
    <property type="entry name" value="P-loop_NTPase"/>
</dbReference>
<gene>
    <name evidence="15" type="ORF">C6P46_006417</name>
</gene>
<sequence>MPPKKSSASKKKKNLGSARGFATVSVPKRVDPAADEPAVDGGGGENDSAAASGGAEGTSNGVGGPDGAGNKAAAADSPNGTGAAATGAADGKSGDWDDSPEALERKELQELAERIKPGCDKEISRVVKVYEYERRMSKTLPSFAWHERDVQRRVLELAMSETVDEMPQPVYEPQDKVVAKVATLFGILEQLGFRSERIEECIRKVKTLEIEDCLDWLYLHADADELRREGPLPEPVVDSAPPPPTSGRRGTRSSNGKNNNSGGAPSPSPSLAKGSSPPLPSKLSRTPSSTTAPTVGARAAAATTAEQEAALRARILAYGEEVEKALNSTDGSSAENGKAGGEEDDEEEEGGELTALPDANVKYAKLKVQLSEIQRAQAAQKRATKGKGDRKGTEPVSSEQERWMEAQVDVLKDKIQTVESDYTFRKVDAEKVYRAERTKLDAAQLAARLNGTTLESPYAAASSLGPSPPSENSAGANGSSVAPSAPLSEGATPSASAATAANGSSSAPASPGRSTNGTVEDKDDEGFFGTMLDEMPTEETNDEGTSIPVRNMALPKHFSGRTPRISLQDTVRKLDKHAKVTFAVISRSRAVRASVTIRWSPDESGAPGRAQYFDMQDVACWDQKQAYDYIATVALFAIATSPQGIGMALNKALPTVFRDLWDDFVAERTAQEEERYRERLKLYKSLAEPRCQEPPSRDPRTTRGEKTATEASTIKPRKEITPELAERIQQDIYQRKTWPTYQEMLRQRANLPIASYRSTIMDTIENSHGKSTQVPSFILEHEMRMGRDVKIYCTEPRRISAISLAQRVSQELGEPANACGTRNSYVGYSIRLDSAVSASTRIVYATTGIVLRMLEGRESLADITHIIIDEVHERSIDSDFLLIILREILEVRKDLKVILMSATVDAEKIANYMGGCPVVRVPGRTFPVTPYFLEDVVELTRYRLDPHTDSPYVARNKRAYGGRSRRLVDDVPLDDDDDDDESPASTADITQLPISKQSRTTLDCMDHHAINYELIVMLLENLCFHKPDLVQYSGAILIFMPSLESIRRLTDTLEAHHTFGTSQFVILPLHSTISNENQSLVFNVPRPGVRKIVISTNIAETGVTIPDITAVIDTGKHREMRFDEKRQISRLVETFIAQSNAAQRRGRAGRVREGIAFHLFTRHRHDNYVSRRWLHIDGDAFADDVAFLLQMQEHPQPEMTRLSLQDLALRIKIMKIGSTGIEETLLKALDPPLVANITRAVSALIEVKALTTTEEITPLGRHLAKLPMDVHVGLFLILSCIFGCLDAGLTIAAGLNSKSPWLTPFGREAEADAVKRTFKVENSDFLTTYNAYCSWREACSNNYEREFCRKSFLSLQNLQQIEDLRQQFFSFLVDAGFVNITNAERRELVSTRYGKSRTKFVRAPADLDKASRDPRTVMACLAASMYPKLLVIDPQNGSLRTLANSAPAAIHPSSVNFAPGRRVDFGQGTRFAAFFQAMHTKKLYIWDSGAVDELSVHLLCGNADFQLPAQSISIDRKIRTRLEDPKSALAIRFLREKWREIFNRKMKDPAAPIEPRLEPWLALVADAIKSPHREDDEEKKRKRQQERAQVKLSLTRHD</sequence>
<feature type="region of interest" description="Disordered" evidence="12">
    <location>
        <begin position="458"/>
        <end position="530"/>
    </location>
</feature>
<dbReference type="Pfam" id="PF00271">
    <property type="entry name" value="Helicase_C"/>
    <property type="match status" value="1"/>
</dbReference>
<feature type="compositionally biased region" description="Polar residues" evidence="12">
    <location>
        <begin position="471"/>
        <end position="482"/>
    </location>
</feature>
<feature type="compositionally biased region" description="Basic and acidic residues" evidence="12">
    <location>
        <begin position="695"/>
        <end position="708"/>
    </location>
</feature>
<dbReference type="FunFam" id="3.40.50.300:FF:000819">
    <property type="entry name" value="ATP dependent RNA helicase, putative"/>
    <property type="match status" value="1"/>
</dbReference>
<keyword evidence="4" id="KW-0934">Plastid</keyword>
<feature type="compositionally biased region" description="Basic and acidic residues" evidence="12">
    <location>
        <begin position="1585"/>
        <end position="1598"/>
    </location>
</feature>
<feature type="region of interest" description="Disordered" evidence="12">
    <location>
        <begin position="229"/>
        <end position="301"/>
    </location>
</feature>
<keyword evidence="8" id="KW-0067">ATP-binding</keyword>
<evidence type="ECO:0000256" key="11">
    <source>
        <dbReference type="ARBA" id="ARBA00047984"/>
    </source>
</evidence>
<feature type="compositionally biased region" description="Low complexity" evidence="12">
    <location>
        <begin position="80"/>
        <end position="89"/>
    </location>
</feature>
<feature type="region of interest" description="Disordered" evidence="12">
    <location>
        <begin position="1"/>
        <end position="99"/>
    </location>
</feature>
<feature type="region of interest" description="Disordered" evidence="12">
    <location>
        <begin position="326"/>
        <end position="357"/>
    </location>
</feature>
<feature type="compositionally biased region" description="Acidic residues" evidence="12">
    <location>
        <begin position="971"/>
        <end position="982"/>
    </location>
</feature>
<feature type="compositionally biased region" description="Polar residues" evidence="12">
    <location>
        <begin position="326"/>
        <end position="335"/>
    </location>
</feature>
<accession>A0A9P6W871</accession>
<dbReference type="InterPro" id="IPR056890">
    <property type="entry name" value="UBA_DHX29-like"/>
</dbReference>
<evidence type="ECO:0000259" key="14">
    <source>
        <dbReference type="PROSITE" id="PS51194"/>
    </source>
</evidence>
<dbReference type="PROSITE" id="PS51192">
    <property type="entry name" value="HELICASE_ATP_BIND_1"/>
    <property type="match status" value="1"/>
</dbReference>
<feature type="compositionally biased region" description="Acidic residues" evidence="12">
    <location>
        <begin position="342"/>
        <end position="351"/>
    </location>
</feature>
<dbReference type="InterPro" id="IPR011545">
    <property type="entry name" value="DEAD/DEAH_box_helicase_dom"/>
</dbReference>
<evidence type="ECO:0000256" key="4">
    <source>
        <dbReference type="ARBA" id="ARBA00022640"/>
    </source>
</evidence>
<feature type="domain" description="Helicase C-terminal" evidence="14">
    <location>
        <begin position="1028"/>
        <end position="1215"/>
    </location>
</feature>
<dbReference type="GO" id="GO:0005524">
    <property type="term" value="F:ATP binding"/>
    <property type="evidence" value="ECO:0007669"/>
    <property type="project" value="UniProtKB-KW"/>
</dbReference>
<dbReference type="Pfam" id="PF07717">
    <property type="entry name" value="OB_NTP_bind"/>
    <property type="match status" value="1"/>
</dbReference>
<evidence type="ECO:0000313" key="16">
    <source>
        <dbReference type="Proteomes" id="UP000777482"/>
    </source>
</evidence>
<dbReference type="SMART" id="SM00487">
    <property type="entry name" value="DEXDc"/>
    <property type="match status" value="1"/>
</dbReference>
<proteinExistence type="predicted"/>
<dbReference type="GO" id="GO:0003723">
    <property type="term" value="F:RNA binding"/>
    <property type="evidence" value="ECO:0007669"/>
    <property type="project" value="UniProtKB-KW"/>
</dbReference>
<dbReference type="InterPro" id="IPR011709">
    <property type="entry name" value="DEAD-box_helicase_OB_fold"/>
</dbReference>
<dbReference type="SMART" id="SM00490">
    <property type="entry name" value="HELICc"/>
    <property type="match status" value="1"/>
</dbReference>
<evidence type="ECO:0000256" key="1">
    <source>
        <dbReference type="ARBA" id="ARBA00004229"/>
    </source>
</evidence>
<dbReference type="PANTHER" id="PTHR18934">
    <property type="entry name" value="ATP-DEPENDENT RNA HELICASE"/>
    <property type="match status" value="1"/>
</dbReference>
<dbReference type="Pfam" id="PF21010">
    <property type="entry name" value="HA2_C"/>
    <property type="match status" value="1"/>
</dbReference>
<feature type="compositionally biased region" description="Gly residues" evidence="12">
    <location>
        <begin position="54"/>
        <end position="67"/>
    </location>
</feature>
<dbReference type="CDD" id="cd18791">
    <property type="entry name" value="SF2_C_RHA"/>
    <property type="match status" value="1"/>
</dbReference>
<evidence type="ECO:0000256" key="2">
    <source>
        <dbReference type="ARBA" id="ARBA00012552"/>
    </source>
</evidence>
<dbReference type="OrthoDB" id="5600252at2759"/>
<dbReference type="Gene3D" id="1.20.120.1080">
    <property type="match status" value="1"/>
</dbReference>
<dbReference type="SMART" id="SM00847">
    <property type="entry name" value="HA2"/>
    <property type="match status" value="1"/>
</dbReference>
<dbReference type="PROSITE" id="PS51194">
    <property type="entry name" value="HELICASE_CTER"/>
    <property type="match status" value="1"/>
</dbReference>
<dbReference type="FunFam" id="3.40.50.300:FF:000500">
    <property type="entry name" value="ATP-dependent RNA helicase DHX29"/>
    <property type="match status" value="1"/>
</dbReference>
<evidence type="ECO:0000256" key="8">
    <source>
        <dbReference type="ARBA" id="ARBA00022840"/>
    </source>
</evidence>
<dbReference type="GO" id="GO:0016787">
    <property type="term" value="F:hydrolase activity"/>
    <property type="evidence" value="ECO:0007669"/>
    <property type="project" value="UniProtKB-KW"/>
</dbReference>
<dbReference type="SUPFAM" id="SSF52540">
    <property type="entry name" value="P-loop containing nucleoside triphosphate hydrolases"/>
    <property type="match status" value="1"/>
</dbReference>
<dbReference type="PANTHER" id="PTHR18934:SF145">
    <property type="entry name" value="ATP-DEPENDENT RNA HELICASE DHX57-RELATED"/>
    <property type="match status" value="1"/>
</dbReference>
<organism evidence="15 16">
    <name type="scientific">Rhodotorula mucilaginosa</name>
    <name type="common">Yeast</name>
    <name type="synonym">Rhodotorula rubra</name>
    <dbReference type="NCBI Taxonomy" id="5537"/>
    <lineage>
        <taxon>Eukaryota</taxon>
        <taxon>Fungi</taxon>
        <taxon>Dikarya</taxon>
        <taxon>Basidiomycota</taxon>
        <taxon>Pucciniomycotina</taxon>
        <taxon>Microbotryomycetes</taxon>
        <taxon>Sporidiobolales</taxon>
        <taxon>Sporidiobolaceae</taxon>
        <taxon>Rhodotorula</taxon>
    </lineage>
</organism>
<feature type="region of interest" description="Disordered" evidence="12">
    <location>
        <begin position="374"/>
        <end position="402"/>
    </location>
</feature>
<comment type="caution">
    <text evidence="15">The sequence shown here is derived from an EMBL/GenBank/DDBJ whole genome shotgun (WGS) entry which is preliminary data.</text>
</comment>
<keyword evidence="3" id="KW-0150">Chloroplast</keyword>
<dbReference type="EC" id="3.6.4.13" evidence="2"/>
<feature type="compositionally biased region" description="Low complexity" evidence="12">
    <location>
        <begin position="488"/>
        <end position="515"/>
    </location>
</feature>